<feature type="domain" description="RAP" evidence="4">
    <location>
        <begin position="774"/>
        <end position="834"/>
    </location>
</feature>
<keyword evidence="2" id="KW-0496">Mitochondrion</keyword>
<reference evidence="5" key="4">
    <citation type="submission" date="2025-08" db="UniProtKB">
        <authorList>
            <consortium name="Ensembl"/>
        </authorList>
    </citation>
    <scope>IDENTIFICATION</scope>
</reference>
<evidence type="ECO:0000256" key="2">
    <source>
        <dbReference type="ARBA" id="ARBA00023128"/>
    </source>
</evidence>
<dbReference type="STRING" id="7868.ENSCMIP00000027248"/>
<dbReference type="PANTHER" id="PTHR21228">
    <property type="entry name" value="FAST LEU-RICH DOMAIN-CONTAINING"/>
    <property type="match status" value="1"/>
</dbReference>
<dbReference type="InterPro" id="IPR013579">
    <property type="entry name" value="FAST_2"/>
</dbReference>
<protein>
    <submittedName>
        <fullName evidence="5">FAST kinase domains 5</fullName>
    </submittedName>
</protein>
<evidence type="ECO:0000256" key="3">
    <source>
        <dbReference type="SAM" id="MobiDB-lite"/>
    </source>
</evidence>
<dbReference type="GO" id="GO:0035770">
    <property type="term" value="C:ribonucleoprotein granule"/>
    <property type="evidence" value="ECO:0007669"/>
    <property type="project" value="TreeGrafter"/>
</dbReference>
<dbReference type="KEGG" id="cmk:103181493"/>
<keyword evidence="6" id="KW-1185">Reference proteome</keyword>
<reference evidence="6" key="3">
    <citation type="journal article" date="2014" name="Nature">
        <title>Elephant shark genome provides unique insights into gnathostome evolution.</title>
        <authorList>
            <consortium name="International Elephant Shark Genome Sequencing Consortium"/>
            <person name="Venkatesh B."/>
            <person name="Lee A.P."/>
            <person name="Ravi V."/>
            <person name="Maurya A.K."/>
            <person name="Lian M.M."/>
            <person name="Swann J.B."/>
            <person name="Ohta Y."/>
            <person name="Flajnik M.F."/>
            <person name="Sutoh Y."/>
            <person name="Kasahara M."/>
            <person name="Hoon S."/>
            <person name="Gangu V."/>
            <person name="Roy S.W."/>
            <person name="Irimia M."/>
            <person name="Korzh V."/>
            <person name="Kondrychyn I."/>
            <person name="Lim Z.W."/>
            <person name="Tay B.H."/>
            <person name="Tohari S."/>
            <person name="Kong K.W."/>
            <person name="Ho S."/>
            <person name="Lorente-Galdos B."/>
            <person name="Quilez J."/>
            <person name="Marques-Bonet T."/>
            <person name="Raney B.J."/>
            <person name="Ingham P.W."/>
            <person name="Tay A."/>
            <person name="Hillier L.W."/>
            <person name="Minx P."/>
            <person name="Boehm T."/>
            <person name="Wilson R.K."/>
            <person name="Brenner S."/>
            <person name="Warren W.C."/>
        </authorList>
    </citation>
    <scope>NUCLEOTIDE SEQUENCE [LARGE SCALE GENOMIC DNA]</scope>
</reference>
<dbReference type="AlphaFoldDB" id="A0A4W3IKW9"/>
<dbReference type="Pfam" id="PF08373">
    <property type="entry name" value="RAP"/>
    <property type="match status" value="1"/>
</dbReference>
<sequence>MAAVVCRKLPTRVYSRGMFCKSTWCTKETKAVGRGQERNDAASEKSGTTILCMPGASAALSDYEVYLNPAAYSSSQRRTRQRELAELGDHSADAFLLWLGNPCGNLGGKKAHSTYMVSCSRWLSSGRNTLLELIFSGSAGRPRQSFRQLAASRQDAVTQEVDSAEVYDTKEDPRAFQKVNNAYKALCFDSLEQGETLSAGEVERILRDVSILKSSLSPDRISGYFQQLGQSALLGEEQSVAIRRDPRFTMLCRYATEHLRGFSSLQLIGVLIALTRLALPPAHPFLHPCEAEFCRRVWDMGFEELLLVADLWRYLGRSVPRFLEMVASYAGVRWKALSLPQLVQFIYIIGENRRAPAELMQKLEMLVSLYLDQMNLEEVGAVCLGFFKSSHGLSENLMKRIGDMVLAHVEDISNYALVNVMKMFRYTHVDHLPFLKRLGEAVSDRVPGMGTQGVMHVVLSCASLHYRDELLLSAVAASIPSKAPHCRSKDVAKFLWSFSSLNYEPPNVEEFYRCLTEQVHRKMQEFERFPEHLLTALLALAFTGRYPHDLLDVALSPQFVHLALSSSAFELKRDLFTLEGSVAIECPHYTGHRLPLPLQEEISEALRAFARQEICTKPEMTEAESSLRVLLGGPEYVKNHTILPHARSAELEVHFDLSGKPLPFNTEAPGKNKPKRKLNFSGIQVTDLLISQLTKRNCPGAQGPAETSAVAPEGDVVGPEAGFQDHNRRASYEAAFRDGISLTNGLLESLNFSKVPAKEALHQPDQLPETPRKLAIQVSNRNHYCHSSRILLGLHSMKRRQLVQAGYVVVELPHWEWFPLLKRTRSEKLAYLHQKLYSALD</sequence>
<dbReference type="CDD" id="cd23739">
    <property type="entry name" value="TBRG4-like_N"/>
    <property type="match status" value="1"/>
</dbReference>
<dbReference type="GeneID" id="103181493"/>
<dbReference type="InterPro" id="IPR013584">
    <property type="entry name" value="RAP"/>
</dbReference>
<dbReference type="PANTHER" id="PTHR21228:SF70">
    <property type="entry name" value="FAST KINASE DOMAIN-CONTAINING PROTEIN 5, MITOCHONDRIAL"/>
    <property type="match status" value="1"/>
</dbReference>
<dbReference type="InterPro" id="IPR010622">
    <property type="entry name" value="FAST_Leu-rich"/>
</dbReference>
<dbReference type="OrthoDB" id="10064757at2759"/>
<reference evidence="6" key="2">
    <citation type="journal article" date="2007" name="PLoS Biol.">
        <title>Survey sequencing and comparative analysis of the elephant shark (Callorhinchus milii) genome.</title>
        <authorList>
            <person name="Venkatesh B."/>
            <person name="Kirkness E.F."/>
            <person name="Loh Y.H."/>
            <person name="Halpern A.L."/>
            <person name="Lee A.P."/>
            <person name="Johnson J."/>
            <person name="Dandona N."/>
            <person name="Viswanathan L.D."/>
            <person name="Tay A."/>
            <person name="Venter J.C."/>
            <person name="Strausberg R.L."/>
            <person name="Brenner S."/>
        </authorList>
    </citation>
    <scope>NUCLEOTIDE SEQUENCE [LARGE SCALE GENOMIC DNA]</scope>
</reference>
<evidence type="ECO:0000313" key="5">
    <source>
        <dbReference type="Ensembl" id="ENSCMIP00000027248.1"/>
    </source>
</evidence>
<dbReference type="GO" id="GO:0003723">
    <property type="term" value="F:RNA binding"/>
    <property type="evidence" value="ECO:0007669"/>
    <property type="project" value="TreeGrafter"/>
</dbReference>
<evidence type="ECO:0000313" key="6">
    <source>
        <dbReference type="Proteomes" id="UP000314986"/>
    </source>
</evidence>
<evidence type="ECO:0000259" key="4">
    <source>
        <dbReference type="PROSITE" id="PS51286"/>
    </source>
</evidence>
<reference evidence="5" key="5">
    <citation type="submission" date="2025-09" db="UniProtKB">
        <authorList>
            <consortium name="Ensembl"/>
        </authorList>
    </citation>
    <scope>IDENTIFICATION</scope>
</reference>
<dbReference type="SMART" id="SM00952">
    <property type="entry name" value="RAP"/>
    <property type="match status" value="1"/>
</dbReference>
<evidence type="ECO:0000256" key="1">
    <source>
        <dbReference type="ARBA" id="ARBA00004173"/>
    </source>
</evidence>
<dbReference type="Pfam" id="PF08368">
    <property type="entry name" value="FAST_2"/>
    <property type="match status" value="1"/>
</dbReference>
<dbReference type="Ensembl" id="ENSCMIT00000027683.1">
    <property type="protein sequence ID" value="ENSCMIP00000027248.1"/>
    <property type="gene ID" value="ENSCMIG00000011865.1"/>
</dbReference>
<accession>A0A4W3IKW9</accession>
<dbReference type="Proteomes" id="UP000314986">
    <property type="component" value="Unassembled WGS sequence"/>
</dbReference>
<dbReference type="GeneTree" id="ENSGT01030000234607"/>
<feature type="region of interest" description="Disordered" evidence="3">
    <location>
        <begin position="696"/>
        <end position="715"/>
    </location>
</feature>
<gene>
    <name evidence="5" type="primary">LOC103181493</name>
</gene>
<dbReference type="Pfam" id="PF06743">
    <property type="entry name" value="FAST_1"/>
    <property type="match status" value="1"/>
</dbReference>
<dbReference type="GO" id="GO:0005759">
    <property type="term" value="C:mitochondrial matrix"/>
    <property type="evidence" value="ECO:0007669"/>
    <property type="project" value="TreeGrafter"/>
</dbReference>
<comment type="subcellular location">
    <subcellularLocation>
        <location evidence="1">Mitochondrion</location>
    </subcellularLocation>
</comment>
<dbReference type="OMA" id="PHTRSID"/>
<dbReference type="GO" id="GO:0000963">
    <property type="term" value="P:mitochondrial RNA processing"/>
    <property type="evidence" value="ECO:0007669"/>
    <property type="project" value="TreeGrafter"/>
</dbReference>
<proteinExistence type="predicted"/>
<dbReference type="PROSITE" id="PS51286">
    <property type="entry name" value="RAP"/>
    <property type="match status" value="1"/>
</dbReference>
<dbReference type="InterPro" id="IPR050870">
    <property type="entry name" value="FAST_kinase"/>
</dbReference>
<dbReference type="InParanoid" id="A0A4W3IKW9"/>
<reference evidence="6" key="1">
    <citation type="journal article" date="2006" name="Science">
        <title>Ancient noncoding elements conserved in the human genome.</title>
        <authorList>
            <person name="Venkatesh B."/>
            <person name="Kirkness E.F."/>
            <person name="Loh Y.H."/>
            <person name="Halpern A.L."/>
            <person name="Lee A.P."/>
            <person name="Johnson J."/>
            <person name="Dandona N."/>
            <person name="Viswanathan L.D."/>
            <person name="Tay A."/>
            <person name="Venter J.C."/>
            <person name="Strausberg R.L."/>
            <person name="Brenner S."/>
        </authorList>
    </citation>
    <scope>NUCLEOTIDE SEQUENCE [LARGE SCALE GENOMIC DNA]</scope>
</reference>
<name>A0A4W3IKW9_CALMI</name>
<dbReference type="GO" id="GO:0044528">
    <property type="term" value="P:regulation of mitochondrial mRNA stability"/>
    <property type="evidence" value="ECO:0007669"/>
    <property type="project" value="InterPro"/>
</dbReference>
<organism evidence="5 6">
    <name type="scientific">Callorhinchus milii</name>
    <name type="common">Ghost shark</name>
    <dbReference type="NCBI Taxonomy" id="7868"/>
    <lineage>
        <taxon>Eukaryota</taxon>
        <taxon>Metazoa</taxon>
        <taxon>Chordata</taxon>
        <taxon>Craniata</taxon>
        <taxon>Vertebrata</taxon>
        <taxon>Chondrichthyes</taxon>
        <taxon>Holocephali</taxon>
        <taxon>Chimaeriformes</taxon>
        <taxon>Callorhinchidae</taxon>
        <taxon>Callorhinchus</taxon>
    </lineage>
</organism>